<feature type="domain" description="Peptidase M16 C-terminal" evidence="2">
    <location>
        <begin position="199"/>
        <end position="322"/>
    </location>
</feature>
<evidence type="ECO:0000313" key="4">
    <source>
        <dbReference type="Proteomes" id="UP000242254"/>
    </source>
</evidence>
<reference evidence="3 4" key="1">
    <citation type="journal article" date="2016" name="Proc. Natl. Acad. Sci. U.S.A.">
        <title>Lipid metabolic changes in an early divergent fungus govern the establishment of a mutualistic symbiosis with endobacteria.</title>
        <authorList>
            <person name="Lastovetsky O.A."/>
            <person name="Gaspar M.L."/>
            <person name="Mondo S.J."/>
            <person name="LaButti K.M."/>
            <person name="Sandor L."/>
            <person name="Grigoriev I.V."/>
            <person name="Henry S.A."/>
            <person name="Pawlowska T.E."/>
        </authorList>
    </citation>
    <scope>NUCLEOTIDE SEQUENCE [LARGE SCALE GENOMIC DNA]</scope>
    <source>
        <strain evidence="3 4">ATCC 52813</strain>
    </source>
</reference>
<accession>A0A2G4SMA5</accession>
<dbReference type="InterPro" id="IPR007863">
    <property type="entry name" value="Peptidase_M16_C"/>
</dbReference>
<evidence type="ECO:0000259" key="2">
    <source>
        <dbReference type="Pfam" id="PF05193"/>
    </source>
</evidence>
<evidence type="ECO:0000259" key="1">
    <source>
        <dbReference type="Pfam" id="PF00675"/>
    </source>
</evidence>
<keyword evidence="4" id="KW-1185">Reference proteome</keyword>
<feature type="domain" description="Peptidase M16 N-terminal" evidence="1">
    <location>
        <begin position="59"/>
        <end position="148"/>
    </location>
</feature>
<dbReference type="Proteomes" id="UP000242254">
    <property type="component" value="Unassembled WGS sequence"/>
</dbReference>
<dbReference type="SUPFAM" id="SSF63411">
    <property type="entry name" value="LuxS/MPP-like metallohydrolase"/>
    <property type="match status" value="4"/>
</dbReference>
<sequence length="1021" mass="115979">MTPTFKDSFIHYPPFVVDSCAHIQIKCCKSSNTGLTAIHIDMEGPLVSGFLTLATRVNDDNGCPHILEHLIFLGSEKYPYKGALDLLAPRAYAPGTNAWTDIDHTCYTLTTAGSDGFLQLLPVYADHVLYPTLTDSGFYTEVHHINQNGEDAGVVYCELQARENSIYDIMQRRLQSIIYPKQSGYPFEAGGLVGCIRKLKIESIREYHSQFYSPENLVIIITGKLDQVHLSSTLEQIDKSILDRRVPKVPKLRPWNPAPKIPNLKHNTIETVLFPGEPESLGEVTVTWLGPRWNEFLEIQAIYMMNIYLTDTPISPLKRLFVECKDPYCSEVDFRIAERSRVAATLTLRNVQLDKIDTVIPKLMAALRDIVAELDFDITRMITLIQKEKLRIFDEYETRAAFTLPLSAITASIYGEIGTKDFVNAFQQPKYLDELIKFSKDDWLDLLNRVYLETAFAALVGKPSVTMSQELTDTEKERIHQQRARLGKNGLSNLKKKLQRAIRMNEAQIPARIMETFPIPSVSSISSIDVLTAINPYHKDGVYYNNIQEYINQDGQQDDIPYFIQYDHISSAFVSLSVYLDTSNIPSHLRPYGRIYMDILFASPILADNGIYIEHDEVIQQLDQDLVSYDSSLGYQAMFREYIVINIKVENKKYNIGVRWLKYLLWNIQFVQDRLVIGVHKTLDDIPQAKCNGKLVADWTIRAIHTDIKKSTEAACSYLYQDVFLSSILSELKSNPEQIIRNMREFRSRLCLSENIRVHVIGDILKLDKPKSAFSCWVTRRKLMSLPPVICARDVFSKHGKEPGRCTVVVVLPYTESSYSVHSTKGPTDFDSPDIPPLMVLIEMLHAMEGVYTRLVRGLGLAYRCMLSSKTEAGLISLHIIRSTNILSAFKQMKQVTKRLLDGDVQFDDYALEGAKSSVIFDIANGEGTKEAAAAQSFIIKALKRSKLQKIDLLKAIQEVTMGDIYQMLSRYIVPLFEANCSNHVIVSSQDRCKGIEESFTDLGHSVQTIRMEDIYTRNAF</sequence>
<dbReference type="Gene3D" id="3.30.830.10">
    <property type="entry name" value="Metalloenzyme, LuxS/M16 peptidase-like"/>
    <property type="match status" value="4"/>
</dbReference>
<dbReference type="PANTHER" id="PTHR43016:SF16">
    <property type="entry name" value="METALLOPROTEASE, PUTATIVE (AFU_ORTHOLOGUE AFUA_4G07610)-RELATED"/>
    <property type="match status" value="1"/>
</dbReference>
<name>A0A2G4SMA5_RHIZD</name>
<dbReference type="FunFam" id="3.30.830.10:FF:000031">
    <property type="entry name" value="Putative zinc metalloprotease"/>
    <property type="match status" value="1"/>
</dbReference>
<proteinExistence type="predicted"/>
<dbReference type="AlphaFoldDB" id="A0A2G4SMA5"/>
<dbReference type="STRING" id="1340429.A0A2G4SMA5"/>
<dbReference type="InterPro" id="IPR011249">
    <property type="entry name" value="Metalloenz_LuxS/M16"/>
</dbReference>
<gene>
    <name evidence="3" type="ORF">RHIMIDRAFT_261170</name>
</gene>
<dbReference type="GO" id="GO:0046872">
    <property type="term" value="F:metal ion binding"/>
    <property type="evidence" value="ECO:0007669"/>
    <property type="project" value="InterPro"/>
</dbReference>
<evidence type="ECO:0000313" key="3">
    <source>
        <dbReference type="EMBL" id="PHZ09893.1"/>
    </source>
</evidence>
<dbReference type="Pfam" id="PF00675">
    <property type="entry name" value="Peptidase_M16"/>
    <property type="match status" value="1"/>
</dbReference>
<dbReference type="EMBL" id="KZ303856">
    <property type="protein sequence ID" value="PHZ09893.1"/>
    <property type="molecule type" value="Genomic_DNA"/>
</dbReference>
<dbReference type="InterPro" id="IPR011765">
    <property type="entry name" value="Pept_M16_N"/>
</dbReference>
<dbReference type="GeneID" id="35442496"/>
<dbReference type="RefSeq" id="XP_023463601.1">
    <property type="nucleotide sequence ID" value="XM_023611506.1"/>
</dbReference>
<dbReference type="PANTHER" id="PTHR43016">
    <property type="entry name" value="PRESEQUENCE PROTEASE"/>
    <property type="match status" value="1"/>
</dbReference>
<dbReference type="FunFam" id="3.30.830.10:FF:000015">
    <property type="entry name" value="Putative zinc metalloprotease"/>
    <property type="match status" value="1"/>
</dbReference>
<dbReference type="Pfam" id="PF05193">
    <property type="entry name" value="Peptidase_M16_C"/>
    <property type="match status" value="1"/>
</dbReference>
<organism evidence="3 4">
    <name type="scientific">Rhizopus microsporus ATCC 52813</name>
    <dbReference type="NCBI Taxonomy" id="1340429"/>
    <lineage>
        <taxon>Eukaryota</taxon>
        <taxon>Fungi</taxon>
        <taxon>Fungi incertae sedis</taxon>
        <taxon>Mucoromycota</taxon>
        <taxon>Mucoromycotina</taxon>
        <taxon>Mucoromycetes</taxon>
        <taxon>Mucorales</taxon>
        <taxon>Mucorineae</taxon>
        <taxon>Rhizopodaceae</taxon>
        <taxon>Rhizopus</taxon>
    </lineage>
</organism>
<protein>
    <submittedName>
        <fullName evidence="3">Uncharacterized protein</fullName>
    </submittedName>
</protein>